<dbReference type="Gene3D" id="3.30.200.20">
    <property type="entry name" value="Phosphorylase Kinase, domain 1"/>
    <property type="match status" value="1"/>
</dbReference>
<dbReference type="Pfam" id="PF01633">
    <property type="entry name" value="Choline_kinase"/>
    <property type="match status" value="1"/>
</dbReference>
<organism evidence="1 2">
    <name type="scientific">Inconstantimicrobium porci</name>
    <dbReference type="NCBI Taxonomy" id="2652291"/>
    <lineage>
        <taxon>Bacteria</taxon>
        <taxon>Bacillati</taxon>
        <taxon>Bacillota</taxon>
        <taxon>Clostridia</taxon>
        <taxon>Eubacteriales</taxon>
        <taxon>Clostridiaceae</taxon>
        <taxon>Inconstantimicrobium</taxon>
    </lineage>
</organism>
<dbReference type="PANTHER" id="PTHR39179:SF1">
    <property type="entry name" value="SPORE COAT PROTEIN I"/>
    <property type="match status" value="1"/>
</dbReference>
<evidence type="ECO:0000313" key="2">
    <source>
        <dbReference type="Proteomes" id="UP000460287"/>
    </source>
</evidence>
<proteinExistence type="predicted"/>
<protein>
    <submittedName>
        <fullName evidence="1">CotS family spore coat protein</fullName>
    </submittedName>
</protein>
<dbReference type="AlphaFoldDB" id="A0A7X2MXJ9"/>
<reference evidence="1 2" key="1">
    <citation type="submission" date="2019-08" db="EMBL/GenBank/DDBJ databases">
        <title>In-depth cultivation of the pig gut microbiome towards novel bacterial diversity and tailored functional studies.</title>
        <authorList>
            <person name="Wylensek D."/>
            <person name="Hitch T.C.A."/>
            <person name="Clavel T."/>
        </authorList>
    </citation>
    <scope>NUCLEOTIDE SEQUENCE [LARGE SCALE GENOMIC DNA]</scope>
    <source>
        <strain evidence="1 2">WCA-383-APC-5B</strain>
    </source>
</reference>
<accession>A0A7X2MXJ9</accession>
<keyword evidence="1" id="KW-0946">Virion</keyword>
<keyword evidence="1" id="KW-0167">Capsid protein</keyword>
<dbReference type="EMBL" id="VULX01000005">
    <property type="protein sequence ID" value="MSR90941.1"/>
    <property type="molecule type" value="Genomic_DNA"/>
</dbReference>
<sequence>MMRESEIERQFGMKILELKPKRGVYHAITDKGDKCVKKLNYGQQKAVFVYGAKEHLINNGFPYVDKCDLALNDDPFATVNDDLYTVSSWIRGRECDFHNIDEVKVAAKTLARMHECSKGYDPPENSTLKTDIGRWPKTMEKRIKSFDKMRDMCRKKNSKTDFDMAYLRNMEYYKNLAKQAVDIINESDYFVLSAEAEESKVFCHHDFTYHNIIMGDDSNVYVVDFDYCKREIRAYDISNFMVKVLKRVDWNMEFADAILESYNEVVPLKDSEYRVIYAFLMFPQRFWRLANKYYYNKSNILQNNLVRKVNDIVEERDSYTVFINEFKRKYGQE</sequence>
<dbReference type="RefSeq" id="WP_154530817.1">
    <property type="nucleotide sequence ID" value="NZ_JAQXTV010000120.1"/>
</dbReference>
<dbReference type="PANTHER" id="PTHR39179">
    <property type="entry name" value="SPORE COAT PROTEIN I"/>
    <property type="match status" value="1"/>
</dbReference>
<name>A0A7X2MXJ9_9CLOT</name>
<keyword evidence="2" id="KW-1185">Reference proteome</keyword>
<evidence type="ECO:0000313" key="1">
    <source>
        <dbReference type="EMBL" id="MSR90941.1"/>
    </source>
</evidence>
<dbReference type="InterPro" id="IPR011009">
    <property type="entry name" value="Kinase-like_dom_sf"/>
</dbReference>
<gene>
    <name evidence="1" type="ORF">FYJ33_05845</name>
</gene>
<dbReference type="InterPro" id="IPR014255">
    <property type="entry name" value="Spore_coat_CotS"/>
</dbReference>
<dbReference type="InterPro" id="IPR047175">
    <property type="entry name" value="CotS-like"/>
</dbReference>
<comment type="caution">
    <text evidence="1">The sequence shown here is derived from an EMBL/GenBank/DDBJ whole genome shotgun (WGS) entry which is preliminary data.</text>
</comment>
<dbReference type="NCBIfam" id="TIGR02906">
    <property type="entry name" value="spore_CotS"/>
    <property type="match status" value="1"/>
</dbReference>
<dbReference type="Gene3D" id="3.90.1200.10">
    <property type="match status" value="1"/>
</dbReference>
<dbReference type="GO" id="GO:0042601">
    <property type="term" value="C:endospore-forming forespore"/>
    <property type="evidence" value="ECO:0007669"/>
    <property type="project" value="TreeGrafter"/>
</dbReference>
<dbReference type="Proteomes" id="UP000460287">
    <property type="component" value="Unassembled WGS sequence"/>
</dbReference>
<dbReference type="SUPFAM" id="SSF56112">
    <property type="entry name" value="Protein kinase-like (PK-like)"/>
    <property type="match status" value="1"/>
</dbReference>